<dbReference type="PANTHER" id="PTHR44329">
    <property type="entry name" value="SERINE/THREONINE-PROTEIN KINASE TNNI3K-RELATED"/>
    <property type="match status" value="1"/>
</dbReference>
<dbReference type="SMART" id="SM00220">
    <property type="entry name" value="S_TKc"/>
    <property type="match status" value="3"/>
</dbReference>
<dbReference type="InterPro" id="IPR001245">
    <property type="entry name" value="Ser-Thr/Tyr_kinase_cat_dom"/>
</dbReference>
<evidence type="ECO:0000256" key="1">
    <source>
        <dbReference type="SAM" id="MobiDB-lite"/>
    </source>
</evidence>
<dbReference type="InterPro" id="IPR008271">
    <property type="entry name" value="Ser/Thr_kinase_AS"/>
</dbReference>
<evidence type="ECO:0000313" key="4">
    <source>
        <dbReference type="Proteomes" id="UP001470230"/>
    </source>
</evidence>
<dbReference type="Pfam" id="PF07714">
    <property type="entry name" value="PK_Tyr_Ser-Thr"/>
    <property type="match status" value="1"/>
</dbReference>
<dbReference type="PROSITE" id="PS50011">
    <property type="entry name" value="PROTEIN_KINASE_DOM"/>
    <property type="match status" value="3"/>
</dbReference>
<name>A0ABR2IPT5_9EUKA</name>
<dbReference type="CDD" id="cd00201">
    <property type="entry name" value="WW"/>
    <property type="match status" value="1"/>
</dbReference>
<dbReference type="SUPFAM" id="SSF56112">
    <property type="entry name" value="Protein kinase-like (PK-like)"/>
    <property type="match status" value="3"/>
</dbReference>
<evidence type="ECO:0000313" key="3">
    <source>
        <dbReference type="EMBL" id="KAK8865459.1"/>
    </source>
</evidence>
<dbReference type="PRINTS" id="PR00109">
    <property type="entry name" value="TYRKINASE"/>
</dbReference>
<dbReference type="Proteomes" id="UP001470230">
    <property type="component" value="Unassembled WGS sequence"/>
</dbReference>
<reference evidence="3 4" key="1">
    <citation type="submission" date="2024-04" db="EMBL/GenBank/DDBJ databases">
        <title>Tritrichomonas musculus Genome.</title>
        <authorList>
            <person name="Alves-Ferreira E."/>
            <person name="Grigg M."/>
            <person name="Lorenzi H."/>
            <person name="Galac M."/>
        </authorList>
    </citation>
    <scope>NUCLEOTIDE SEQUENCE [LARGE SCALE GENOMIC DNA]</scope>
    <source>
        <strain evidence="3 4">EAF2021</strain>
    </source>
</reference>
<dbReference type="PROSITE" id="PS00108">
    <property type="entry name" value="PROTEIN_KINASE_ST"/>
    <property type="match status" value="2"/>
</dbReference>
<dbReference type="PANTHER" id="PTHR44329:SF214">
    <property type="entry name" value="PROTEIN KINASE DOMAIN-CONTAINING PROTEIN"/>
    <property type="match status" value="1"/>
</dbReference>
<protein>
    <recommendedName>
        <fullName evidence="2">Protein kinase domain-containing protein</fullName>
    </recommendedName>
</protein>
<comment type="caution">
    <text evidence="3">The sequence shown here is derived from an EMBL/GenBank/DDBJ whole genome shotgun (WGS) entry which is preliminary data.</text>
</comment>
<feature type="region of interest" description="Disordered" evidence="1">
    <location>
        <begin position="728"/>
        <end position="785"/>
    </location>
</feature>
<gene>
    <name evidence="3" type="ORF">M9Y10_011007</name>
</gene>
<feature type="domain" description="Protein kinase" evidence="2">
    <location>
        <begin position="450"/>
        <end position="705"/>
    </location>
</feature>
<feature type="region of interest" description="Disordered" evidence="1">
    <location>
        <begin position="54"/>
        <end position="89"/>
    </location>
</feature>
<dbReference type="Pfam" id="PF00069">
    <property type="entry name" value="Pkinase"/>
    <property type="match status" value="2"/>
</dbReference>
<feature type="domain" description="Protein kinase" evidence="2">
    <location>
        <begin position="797"/>
        <end position="1063"/>
    </location>
</feature>
<accession>A0ABR2IPT5</accession>
<evidence type="ECO:0000259" key="2">
    <source>
        <dbReference type="PROSITE" id="PS50011"/>
    </source>
</evidence>
<proteinExistence type="predicted"/>
<organism evidence="3 4">
    <name type="scientific">Tritrichomonas musculus</name>
    <dbReference type="NCBI Taxonomy" id="1915356"/>
    <lineage>
        <taxon>Eukaryota</taxon>
        <taxon>Metamonada</taxon>
        <taxon>Parabasalia</taxon>
        <taxon>Tritrichomonadida</taxon>
        <taxon>Tritrichomonadidae</taxon>
        <taxon>Tritrichomonas</taxon>
    </lineage>
</organism>
<dbReference type="InterPro" id="IPR000719">
    <property type="entry name" value="Prot_kinase_dom"/>
</dbReference>
<sequence>MTETRKDQPDCFFMYYDDSHTPYYYHPQTGESSYNAPKKGKIFDPITRFLLEEITDNDNNNNNNEINDDDSDQRTNTSPPLKSQQSYPNSHENAFLDLNRFVLIKKIDQDIFTKVYQVRDKFSGNLFAAKFLQNGTYDETKYPNKLSLIHHEINLLSLFDHPSLLKLIGFSQTDFQGELCPTIITEYAINGSLRNILDLERKSESLIEWDSTKKLINIYGIASGMSYLHSHNFIHRDLKPENILIDELLHPKICNFEIPNLVDHLKFDPFTHSQSGFVGSPIYTAPEILIDGKYSKSSDVYAFALVIYEIITLEKPFESEKMFEILLNVATKKMRPEISGDIPPAYRDLIERCWSQQPENRPTFDDIVNELRHNQEYITDLVNEVEFLDYVDFIDSQIAFDAPKIISFDEKSPSTSEKELEAASTSQNQEVFDAYKVNFNELFFDTSDYELSDKKVGNDSSSNVYIAKNRKSGIQYAAKIKKNGLVTSKEQKKFTKKSILLSGLVHPAIAKLQGINFHPFYDVMILSPTVLSEYFKNGSLRSIIDQSNDQKFNATKKIICLIGISHAMKYSHKHKLVHCNLKPENVFLDDNLYPKIGDFCLSMGGVTFCTAPEIFKDEEAATNGSDVYSFAMIAFEVMTGIKPFSKSGKPLNGSQLEKKVIDGERPEFNNSVTDSMKELICQCWSGDPEKRPSFDRIYKKLSSEFKSFSKEKVDDKEVNSYIETLTNSKHKKSAEKRHRSSKKKTDKDDTKPSEKVDTEPSGKVEEKPSEKVDTEPSEKVNSEEENYFFGPEEEANFEVVAKIGEGMTSVVYKLVDKRTMVPLCKKVLKVEGASFKDLQNAMKEFEVLHRLHHPCICSAIAINTSEVLSEEEEVTTVALFIEFIDFTLKDCLSKNMLNSTLKTRIIVELSHALRYLHSKNMIYRDLKVSNIMLNSVYQVKLIDFGLVRINECLFGEEMMNTISMTKGIGDSLFMSPEMMREEEYDNKTDVFSFGIVLYFIFLGKMPGQTMKEKAMGKQIKLPEVSPSVNKCCIDLMSKCLDNDPKERPSFNEILTILRDNKFMLADDVDPSIVAQRDQELESFK</sequence>
<feature type="compositionally biased region" description="Basic and acidic residues" evidence="1">
    <location>
        <begin position="743"/>
        <end position="782"/>
    </location>
</feature>
<feature type="compositionally biased region" description="Polar residues" evidence="1">
    <location>
        <begin position="74"/>
        <end position="89"/>
    </location>
</feature>
<dbReference type="EMBL" id="JAPFFF010000016">
    <property type="protein sequence ID" value="KAK8865459.1"/>
    <property type="molecule type" value="Genomic_DNA"/>
</dbReference>
<dbReference type="InterPro" id="IPR011009">
    <property type="entry name" value="Kinase-like_dom_sf"/>
</dbReference>
<feature type="domain" description="Protein kinase" evidence="2">
    <location>
        <begin position="101"/>
        <end position="378"/>
    </location>
</feature>
<dbReference type="InterPro" id="IPR051681">
    <property type="entry name" value="Ser/Thr_Kinases-Pseudokinases"/>
</dbReference>
<feature type="compositionally biased region" description="Basic residues" evidence="1">
    <location>
        <begin position="728"/>
        <end position="742"/>
    </location>
</feature>
<keyword evidence="4" id="KW-1185">Reference proteome</keyword>
<dbReference type="InterPro" id="IPR001202">
    <property type="entry name" value="WW_dom"/>
</dbReference>
<dbReference type="Gene3D" id="1.10.510.10">
    <property type="entry name" value="Transferase(Phosphotransferase) domain 1"/>
    <property type="match status" value="3"/>
</dbReference>